<dbReference type="GO" id="GO:0016020">
    <property type="term" value="C:membrane"/>
    <property type="evidence" value="ECO:0007669"/>
    <property type="project" value="TreeGrafter"/>
</dbReference>
<proteinExistence type="predicted"/>
<keyword evidence="1 3" id="KW-0378">Hydrolase</keyword>
<reference evidence="3 4" key="1">
    <citation type="submission" date="2018-11" db="EMBL/GenBank/DDBJ databases">
        <title>Genome sequence of strain 7197.</title>
        <authorList>
            <person name="Gao J."/>
            <person name="Sun J."/>
        </authorList>
    </citation>
    <scope>NUCLEOTIDE SEQUENCE [LARGE SCALE GENOMIC DNA]</scope>
    <source>
        <strain evidence="3 4">7197</strain>
    </source>
</reference>
<dbReference type="OrthoDB" id="9796770at2"/>
<sequence length="235" mass="26947">MAGVADYLSQRIGVVESFQTRLTINELILELKRDIEDCGSGPVCLVGYSWGAWLSYIFTASYPDLVRKLILVGSGPFEQEYAKDLWAIRLARLNEQDRQRVRELEADLEKSGPDMNEILRQYGNILVKSDVFNPLPCDDNEVKVDLNIFQYIWKEASELRLSGELLKLGSKIVCPVIAIHGLHDPHPYSGVIQPLSAVLQDFRYHLLEHCGHTPWKERMAKDHFYRLLFAELSEK</sequence>
<dbReference type="Gene3D" id="3.40.50.1820">
    <property type="entry name" value="alpha/beta hydrolase"/>
    <property type="match status" value="1"/>
</dbReference>
<dbReference type="AlphaFoldDB" id="A0A3N9PDZ2"/>
<accession>A0A3N9PDZ2</accession>
<evidence type="ECO:0000313" key="3">
    <source>
        <dbReference type="EMBL" id="RQW13845.1"/>
    </source>
</evidence>
<dbReference type="SUPFAM" id="SSF53474">
    <property type="entry name" value="alpha/beta-Hydrolases"/>
    <property type="match status" value="1"/>
</dbReference>
<feature type="domain" description="AB hydrolase-1" evidence="2">
    <location>
        <begin position="31"/>
        <end position="219"/>
    </location>
</feature>
<name>A0A3N9PDZ2_9BACL</name>
<dbReference type="InterPro" id="IPR029058">
    <property type="entry name" value="AB_hydrolase_fold"/>
</dbReference>
<evidence type="ECO:0000313" key="4">
    <source>
        <dbReference type="Proteomes" id="UP000282529"/>
    </source>
</evidence>
<comment type="caution">
    <text evidence="3">The sequence shown here is derived from an EMBL/GenBank/DDBJ whole genome shotgun (WGS) entry which is preliminary data.</text>
</comment>
<dbReference type="Proteomes" id="UP000282529">
    <property type="component" value="Unassembled WGS sequence"/>
</dbReference>
<keyword evidence="4" id="KW-1185">Reference proteome</keyword>
<evidence type="ECO:0000256" key="1">
    <source>
        <dbReference type="ARBA" id="ARBA00022801"/>
    </source>
</evidence>
<organism evidence="3 4">
    <name type="scientific">Paenibacillus rhizophilus</name>
    <dbReference type="NCBI Taxonomy" id="1850366"/>
    <lineage>
        <taxon>Bacteria</taxon>
        <taxon>Bacillati</taxon>
        <taxon>Bacillota</taxon>
        <taxon>Bacilli</taxon>
        <taxon>Bacillales</taxon>
        <taxon>Paenibacillaceae</taxon>
        <taxon>Paenibacillus</taxon>
    </lineage>
</organism>
<dbReference type="InterPro" id="IPR050266">
    <property type="entry name" value="AB_hydrolase_sf"/>
</dbReference>
<dbReference type="GO" id="GO:0016787">
    <property type="term" value="F:hydrolase activity"/>
    <property type="evidence" value="ECO:0007669"/>
    <property type="project" value="UniProtKB-KW"/>
</dbReference>
<dbReference type="InterPro" id="IPR000073">
    <property type="entry name" value="AB_hydrolase_1"/>
</dbReference>
<gene>
    <name evidence="3" type="ORF">EH198_00640</name>
</gene>
<evidence type="ECO:0000259" key="2">
    <source>
        <dbReference type="Pfam" id="PF12697"/>
    </source>
</evidence>
<dbReference type="EMBL" id="RQPI01000001">
    <property type="protein sequence ID" value="RQW13845.1"/>
    <property type="molecule type" value="Genomic_DNA"/>
</dbReference>
<protein>
    <submittedName>
        <fullName evidence="3">Alpha/beta hydrolase</fullName>
    </submittedName>
</protein>
<dbReference type="PANTHER" id="PTHR43798">
    <property type="entry name" value="MONOACYLGLYCEROL LIPASE"/>
    <property type="match status" value="1"/>
</dbReference>
<dbReference type="Pfam" id="PF12697">
    <property type="entry name" value="Abhydrolase_6"/>
    <property type="match status" value="1"/>
</dbReference>
<dbReference type="PANTHER" id="PTHR43798:SF31">
    <property type="entry name" value="AB HYDROLASE SUPERFAMILY PROTEIN YCLE"/>
    <property type="match status" value="1"/>
</dbReference>